<dbReference type="InterPro" id="IPR023799">
    <property type="entry name" value="RbfA_dom_sf"/>
</dbReference>
<name>A0A517MWG0_9BACT</name>
<dbReference type="AlphaFoldDB" id="A0A517MWG0"/>
<dbReference type="KEGG" id="amob:HG15A2_25070"/>
<reference evidence="1 2" key="1">
    <citation type="submission" date="2019-02" db="EMBL/GenBank/DDBJ databases">
        <title>Deep-cultivation of Planctomycetes and their phenomic and genomic characterization uncovers novel biology.</title>
        <authorList>
            <person name="Wiegand S."/>
            <person name="Jogler M."/>
            <person name="Boedeker C."/>
            <person name="Pinto D."/>
            <person name="Vollmers J."/>
            <person name="Rivas-Marin E."/>
            <person name="Kohn T."/>
            <person name="Peeters S.H."/>
            <person name="Heuer A."/>
            <person name="Rast P."/>
            <person name="Oberbeckmann S."/>
            <person name="Bunk B."/>
            <person name="Jeske O."/>
            <person name="Meyerdierks A."/>
            <person name="Storesund J.E."/>
            <person name="Kallscheuer N."/>
            <person name="Luecker S."/>
            <person name="Lage O.M."/>
            <person name="Pohl T."/>
            <person name="Merkel B.J."/>
            <person name="Hornburger P."/>
            <person name="Mueller R.-W."/>
            <person name="Bruemmer F."/>
            <person name="Labrenz M."/>
            <person name="Spormann A.M."/>
            <person name="Op den Camp H."/>
            <person name="Overmann J."/>
            <person name="Amann R."/>
            <person name="Jetten M.S.M."/>
            <person name="Mascher T."/>
            <person name="Medema M.H."/>
            <person name="Devos D.P."/>
            <person name="Kaster A.-K."/>
            <person name="Ovreas L."/>
            <person name="Rohde M."/>
            <person name="Galperin M.Y."/>
            <person name="Jogler C."/>
        </authorList>
    </citation>
    <scope>NUCLEOTIDE SEQUENCE [LARGE SCALE GENOMIC DNA]</scope>
    <source>
        <strain evidence="1 2">HG15A2</strain>
    </source>
</reference>
<sequence>MPLDKRTREQMLAHCGEIHEDDGTDPREFFKASRIHKKDDRKTKQLCRQVAETLDQVLSGEISDDVLRGLRVSGVVPAPDASRLLVTLYADCDPEGFDRDTIEQQLAVRHGQLRYEIAASITRKKTPTLVFNVIGPDCTSNEKSNEVQQ</sequence>
<dbReference type="EMBL" id="CP036263">
    <property type="protein sequence ID" value="QDS99215.1"/>
    <property type="molecule type" value="Genomic_DNA"/>
</dbReference>
<dbReference type="Proteomes" id="UP000319852">
    <property type="component" value="Chromosome"/>
</dbReference>
<evidence type="ECO:0000313" key="1">
    <source>
        <dbReference type="EMBL" id="QDS99215.1"/>
    </source>
</evidence>
<proteinExistence type="predicted"/>
<organism evidence="1 2">
    <name type="scientific">Adhaeretor mobilis</name>
    <dbReference type="NCBI Taxonomy" id="1930276"/>
    <lineage>
        <taxon>Bacteria</taxon>
        <taxon>Pseudomonadati</taxon>
        <taxon>Planctomycetota</taxon>
        <taxon>Planctomycetia</taxon>
        <taxon>Pirellulales</taxon>
        <taxon>Lacipirellulaceae</taxon>
        <taxon>Adhaeretor</taxon>
    </lineage>
</organism>
<dbReference type="OrthoDB" id="5570333at2"/>
<accession>A0A517MWG0</accession>
<dbReference type="Gene3D" id="3.30.300.20">
    <property type="match status" value="1"/>
</dbReference>
<keyword evidence="2" id="KW-1185">Reference proteome</keyword>
<dbReference type="SUPFAM" id="SSF89919">
    <property type="entry name" value="Ribosome-binding factor A, RbfA"/>
    <property type="match status" value="1"/>
</dbReference>
<evidence type="ECO:0000313" key="2">
    <source>
        <dbReference type="Proteomes" id="UP000319852"/>
    </source>
</evidence>
<dbReference type="InterPro" id="IPR015946">
    <property type="entry name" value="KH_dom-like_a/b"/>
</dbReference>
<protein>
    <submittedName>
        <fullName evidence="1">Ribosome-binding factor A</fullName>
    </submittedName>
</protein>
<gene>
    <name evidence="1" type="ORF">HG15A2_25070</name>
</gene>
<dbReference type="RefSeq" id="WP_145060470.1">
    <property type="nucleotide sequence ID" value="NZ_CP036263.1"/>
</dbReference>